<reference evidence="2" key="1">
    <citation type="submission" date="2024-06" db="EMBL/GenBank/DDBJ databases">
        <authorList>
            <person name="Fan A."/>
            <person name="Zhang F.Y."/>
            <person name="Zhang L."/>
        </authorList>
    </citation>
    <scope>NUCLEOTIDE SEQUENCE</scope>
    <source>
        <strain evidence="2">Y61</strain>
    </source>
</reference>
<dbReference type="PANTHER" id="PTHR39162:SF1">
    <property type="entry name" value="SPORULATION PROTEIN YTFJ"/>
    <property type="match status" value="1"/>
</dbReference>
<dbReference type="RefSeq" id="WP_353949445.1">
    <property type="nucleotide sequence ID" value="NZ_CP159510.1"/>
</dbReference>
<dbReference type="InterPro" id="IPR014229">
    <property type="entry name" value="Spore_YtfJ"/>
</dbReference>
<dbReference type="NCBIfam" id="TIGR02874">
    <property type="entry name" value="spore_ytfJ"/>
    <property type="match status" value="1"/>
</dbReference>
<sequence length="157" mass="17291">MADHPIQGLMKTALESIQSMIDVRTIIGDPIETEDGHLIITISKVGFGFVAGGSEFSTKNENPDEQQGEEEEAYLPFGGGTGGGVSITPIAFLIIGPHGVKTIHLDHQTHLYERLIDLVPRTVEKIKEIMDETAVGQGVRPKKKKKPDEWSKDTEWE</sequence>
<dbReference type="AlphaFoldDB" id="A0AAU8IJD4"/>
<dbReference type="EMBL" id="CP159510">
    <property type="protein sequence ID" value="XCJ18432.1"/>
    <property type="molecule type" value="Genomic_DNA"/>
</dbReference>
<organism evidence="2">
    <name type="scientific">Sporolactobacillus sp. Y61</name>
    <dbReference type="NCBI Taxonomy" id="3160863"/>
    <lineage>
        <taxon>Bacteria</taxon>
        <taxon>Bacillati</taxon>
        <taxon>Bacillota</taxon>
        <taxon>Bacilli</taxon>
        <taxon>Bacillales</taxon>
        <taxon>Sporolactobacillaceae</taxon>
        <taxon>Sporolactobacillus</taxon>
    </lineage>
</organism>
<proteinExistence type="predicted"/>
<dbReference type="PIRSF" id="PIRSF021377">
    <property type="entry name" value="YtfJ"/>
    <property type="match status" value="1"/>
</dbReference>
<evidence type="ECO:0000313" key="2">
    <source>
        <dbReference type="EMBL" id="XCJ18432.1"/>
    </source>
</evidence>
<evidence type="ECO:0000256" key="1">
    <source>
        <dbReference type="SAM" id="MobiDB-lite"/>
    </source>
</evidence>
<accession>A0AAU8IJD4</accession>
<feature type="compositionally biased region" description="Basic and acidic residues" evidence="1">
    <location>
        <begin position="146"/>
        <end position="157"/>
    </location>
</feature>
<gene>
    <name evidence="2" type="primary">ytfJ</name>
    <name evidence="2" type="ORF">ABNN70_13945</name>
</gene>
<name>A0AAU8IJD4_9BACL</name>
<dbReference type="PANTHER" id="PTHR39162">
    <property type="entry name" value="GLL3345 PROTEIN"/>
    <property type="match status" value="1"/>
</dbReference>
<dbReference type="Pfam" id="PF09579">
    <property type="entry name" value="Spore_YtfJ"/>
    <property type="match status" value="1"/>
</dbReference>
<feature type="region of interest" description="Disordered" evidence="1">
    <location>
        <begin position="134"/>
        <end position="157"/>
    </location>
</feature>
<protein>
    <submittedName>
        <fullName evidence="2">GerW family sporulation protein</fullName>
    </submittedName>
</protein>